<evidence type="ECO:0000313" key="2">
    <source>
        <dbReference type="Proteomes" id="UP000318186"/>
    </source>
</evidence>
<evidence type="ECO:0008006" key="3">
    <source>
        <dbReference type="Google" id="ProtNLM"/>
    </source>
</evidence>
<reference evidence="1 2" key="1">
    <citation type="submission" date="2019-06" db="EMBL/GenBank/DDBJ databases">
        <title>Sequencing the genomes of 1000 actinobacteria strains.</title>
        <authorList>
            <person name="Klenk H.-P."/>
        </authorList>
    </citation>
    <scope>NUCLEOTIDE SEQUENCE [LARGE SCALE GENOMIC DNA]</scope>
    <source>
        <strain evidence="1 2">DSM 42059</strain>
    </source>
</reference>
<accession>A0A561V5H8</accession>
<dbReference type="Gene3D" id="3.40.50.10190">
    <property type="entry name" value="BRCT domain"/>
    <property type="match status" value="1"/>
</dbReference>
<dbReference type="EMBL" id="VIWW01000001">
    <property type="protein sequence ID" value="TWG06872.1"/>
    <property type="molecule type" value="Genomic_DNA"/>
</dbReference>
<comment type="caution">
    <text evidence="1">The sequence shown here is derived from an EMBL/GenBank/DDBJ whole genome shotgun (WGS) entry which is preliminary data.</text>
</comment>
<sequence length="38" mass="4216">MVGEKAGSKHTKARDLGIRITAPEEFAELIEEYLPSEV</sequence>
<name>A0A561V5H8_9ACTN</name>
<proteinExistence type="predicted"/>
<dbReference type="Proteomes" id="UP000318186">
    <property type="component" value="Unassembled WGS sequence"/>
</dbReference>
<protein>
    <recommendedName>
        <fullName evidence="3">BRCA1 C Terminus (BRCT) protein</fullName>
    </recommendedName>
</protein>
<gene>
    <name evidence="1" type="ORF">FHX80_115369</name>
</gene>
<dbReference type="AlphaFoldDB" id="A0A561V5H8"/>
<evidence type="ECO:0000313" key="1">
    <source>
        <dbReference type="EMBL" id="TWG06872.1"/>
    </source>
</evidence>
<dbReference type="InterPro" id="IPR036420">
    <property type="entry name" value="BRCT_dom_sf"/>
</dbReference>
<organism evidence="1 2">
    <name type="scientific">Streptomyces brevispora</name>
    <dbReference type="NCBI Taxonomy" id="887462"/>
    <lineage>
        <taxon>Bacteria</taxon>
        <taxon>Bacillati</taxon>
        <taxon>Actinomycetota</taxon>
        <taxon>Actinomycetes</taxon>
        <taxon>Kitasatosporales</taxon>
        <taxon>Streptomycetaceae</taxon>
        <taxon>Streptomyces</taxon>
    </lineage>
</organism>